<dbReference type="SUPFAM" id="SSF53335">
    <property type="entry name" value="S-adenosyl-L-methionine-dependent methyltransferases"/>
    <property type="match status" value="1"/>
</dbReference>
<dbReference type="Gramene" id="CMR238CT">
    <property type="protein sequence ID" value="CMR238CT"/>
    <property type="gene ID" value="CMR238C"/>
</dbReference>
<name>M1VLA5_CYAM1</name>
<dbReference type="RefSeq" id="XP_005538504.1">
    <property type="nucleotide sequence ID" value="XM_005538447.1"/>
</dbReference>
<dbReference type="InterPro" id="IPR029063">
    <property type="entry name" value="SAM-dependent_MTases_sf"/>
</dbReference>
<dbReference type="Proteomes" id="UP000007014">
    <property type="component" value="Chromosome 18"/>
</dbReference>
<dbReference type="EMBL" id="AP006500">
    <property type="protein sequence ID" value="BAM82468.1"/>
    <property type="molecule type" value="Genomic_DNA"/>
</dbReference>
<dbReference type="PANTHER" id="PTHR42912:SF80">
    <property type="entry name" value="METHYLTRANSFERASE DOMAIN-CONTAINING PROTEIN"/>
    <property type="match status" value="1"/>
</dbReference>
<dbReference type="OrthoDB" id="2013972at2759"/>
<protein>
    <recommendedName>
        <fullName evidence="1">Methyltransferase type 11 domain-containing protein</fullName>
    </recommendedName>
</protein>
<dbReference type="GeneID" id="16996789"/>
<sequence>MFVHGKALNAVSVRQNGRVVCLAERPRGSGGTARIKPAWAGTDELLSKLTNLLIQTPWVYRILKKQAKAVMVRTAASRGIDWSGCAAALEEAGVSKYFAPRTDLVYPAYYTKPFHAYDEGNLCWLAAYEVEPATYAMALRVWPQERELSWRDAQRRLRHCFLDQVTRFMADPGDLRIDRVRFTLDVGCGAGISTRFLAEYLARNIPRDDALRVLGIDPSPYFLAVANLRNEKANALDVQRLPPNVRIEYQQALGESLPLADSVVDLVTLQFVLHELPRDAAESVFRELVRVTRDRGCIAMVDNNPRSPVIQNLPPALFTLMKSTEPHSDDYYTFDVEACLRQIPGIERVQVTACDPRHRAILCRVRKST</sequence>
<dbReference type="KEGG" id="cme:CYME_CMR238C"/>
<dbReference type="InterPro" id="IPR013216">
    <property type="entry name" value="Methyltransf_11"/>
</dbReference>
<dbReference type="Pfam" id="PF08241">
    <property type="entry name" value="Methyltransf_11"/>
    <property type="match status" value="1"/>
</dbReference>
<dbReference type="Gene3D" id="3.40.50.150">
    <property type="entry name" value="Vaccinia Virus protein VP39"/>
    <property type="match status" value="1"/>
</dbReference>
<dbReference type="HOGENOM" id="CLU_053941_0_0_1"/>
<organism evidence="2 3">
    <name type="scientific">Cyanidioschyzon merolae (strain NIES-3377 / 10D)</name>
    <name type="common">Unicellular red alga</name>
    <dbReference type="NCBI Taxonomy" id="280699"/>
    <lineage>
        <taxon>Eukaryota</taxon>
        <taxon>Rhodophyta</taxon>
        <taxon>Bangiophyceae</taxon>
        <taxon>Cyanidiales</taxon>
        <taxon>Cyanidiaceae</taxon>
        <taxon>Cyanidioschyzon</taxon>
    </lineage>
</organism>
<accession>M1VLA5</accession>
<dbReference type="PANTHER" id="PTHR42912">
    <property type="entry name" value="METHYLTRANSFERASE"/>
    <property type="match status" value="1"/>
</dbReference>
<evidence type="ECO:0000313" key="3">
    <source>
        <dbReference type="Proteomes" id="UP000007014"/>
    </source>
</evidence>
<keyword evidence="3" id="KW-1185">Reference proteome</keyword>
<gene>
    <name evidence="2" type="ORF">CYME_CMR238C</name>
</gene>
<proteinExistence type="predicted"/>
<feature type="domain" description="Methyltransferase type 11" evidence="1">
    <location>
        <begin position="184"/>
        <end position="299"/>
    </location>
</feature>
<dbReference type="eggNOG" id="KOG1269">
    <property type="taxonomic scope" value="Eukaryota"/>
</dbReference>
<reference evidence="2 3" key="2">
    <citation type="journal article" date="2007" name="BMC Biol.">
        <title>A 100%-complete sequence reveals unusually simple genomic features in the hot-spring red alga Cyanidioschyzon merolae.</title>
        <authorList>
            <person name="Nozaki H."/>
            <person name="Takano H."/>
            <person name="Misumi O."/>
            <person name="Terasawa K."/>
            <person name="Matsuzaki M."/>
            <person name="Maruyama S."/>
            <person name="Nishida K."/>
            <person name="Yagisawa F."/>
            <person name="Yoshida Y."/>
            <person name="Fujiwara T."/>
            <person name="Takio S."/>
            <person name="Tamura K."/>
            <person name="Chung S.J."/>
            <person name="Nakamura S."/>
            <person name="Kuroiwa H."/>
            <person name="Tanaka K."/>
            <person name="Sato N."/>
            <person name="Kuroiwa T."/>
        </authorList>
    </citation>
    <scope>NUCLEOTIDE SEQUENCE [LARGE SCALE GENOMIC DNA]</scope>
    <source>
        <strain evidence="2 3">10D</strain>
    </source>
</reference>
<dbReference type="AlphaFoldDB" id="M1VLA5"/>
<dbReference type="GO" id="GO:0008757">
    <property type="term" value="F:S-adenosylmethionine-dependent methyltransferase activity"/>
    <property type="evidence" value="ECO:0007669"/>
    <property type="project" value="InterPro"/>
</dbReference>
<dbReference type="CDD" id="cd02440">
    <property type="entry name" value="AdoMet_MTases"/>
    <property type="match status" value="1"/>
</dbReference>
<dbReference type="STRING" id="280699.M1VLA5"/>
<evidence type="ECO:0000313" key="2">
    <source>
        <dbReference type="EMBL" id="BAM82468.1"/>
    </source>
</evidence>
<evidence type="ECO:0000259" key="1">
    <source>
        <dbReference type="Pfam" id="PF08241"/>
    </source>
</evidence>
<dbReference type="OMA" id="GCSVGMS"/>
<reference evidence="2 3" key="1">
    <citation type="journal article" date="2004" name="Nature">
        <title>Genome sequence of the ultrasmall unicellular red alga Cyanidioschyzon merolae 10D.</title>
        <authorList>
            <person name="Matsuzaki M."/>
            <person name="Misumi O."/>
            <person name="Shin-i T."/>
            <person name="Maruyama S."/>
            <person name="Takahara M."/>
            <person name="Miyagishima S."/>
            <person name="Mori T."/>
            <person name="Nishida K."/>
            <person name="Yagisawa F."/>
            <person name="Nishida K."/>
            <person name="Yoshida Y."/>
            <person name="Nishimura Y."/>
            <person name="Nakao S."/>
            <person name="Kobayashi T."/>
            <person name="Momoyama Y."/>
            <person name="Higashiyama T."/>
            <person name="Minoda A."/>
            <person name="Sano M."/>
            <person name="Nomoto H."/>
            <person name="Oishi K."/>
            <person name="Hayashi H."/>
            <person name="Ohta F."/>
            <person name="Nishizaka S."/>
            <person name="Haga S."/>
            <person name="Miura S."/>
            <person name="Morishita T."/>
            <person name="Kabeya Y."/>
            <person name="Terasawa K."/>
            <person name="Suzuki Y."/>
            <person name="Ishii Y."/>
            <person name="Asakawa S."/>
            <person name="Takano H."/>
            <person name="Ohta N."/>
            <person name="Kuroiwa H."/>
            <person name="Tanaka K."/>
            <person name="Shimizu N."/>
            <person name="Sugano S."/>
            <person name="Sato N."/>
            <person name="Nozaki H."/>
            <person name="Ogasawara N."/>
            <person name="Kohara Y."/>
            <person name="Kuroiwa T."/>
        </authorList>
    </citation>
    <scope>NUCLEOTIDE SEQUENCE [LARGE SCALE GENOMIC DNA]</scope>
    <source>
        <strain evidence="2 3">10D</strain>
    </source>
</reference>
<dbReference type="InterPro" id="IPR050508">
    <property type="entry name" value="Methyltransf_Superfamily"/>
</dbReference>